<dbReference type="GO" id="GO:1904273">
    <property type="term" value="P:L-alanine import across plasma membrane"/>
    <property type="evidence" value="ECO:0007669"/>
    <property type="project" value="TreeGrafter"/>
</dbReference>
<protein>
    <submittedName>
        <fullName evidence="2">Neutral and basic amino acid transport protein rBAT-like</fullName>
    </submittedName>
</protein>
<name>A0A671PSC4_9TELE</name>
<evidence type="ECO:0000259" key="1">
    <source>
        <dbReference type="Pfam" id="PF00128"/>
    </source>
</evidence>
<evidence type="ECO:0000313" key="2">
    <source>
        <dbReference type="Ensembl" id="ENSSANP00000062069.1"/>
    </source>
</evidence>
<dbReference type="GO" id="GO:0015823">
    <property type="term" value="P:phenylalanine transport"/>
    <property type="evidence" value="ECO:0007669"/>
    <property type="project" value="TreeGrafter"/>
</dbReference>
<dbReference type="GO" id="GO:0005975">
    <property type="term" value="P:carbohydrate metabolic process"/>
    <property type="evidence" value="ECO:0007669"/>
    <property type="project" value="InterPro"/>
</dbReference>
<dbReference type="Ensembl" id="ENSSANT00000066008.1">
    <property type="protein sequence ID" value="ENSSANP00000062069.1"/>
    <property type="gene ID" value="ENSSANG00000030993.1"/>
</dbReference>
<feature type="domain" description="Glycosyl hydrolase family 13 catalytic" evidence="1">
    <location>
        <begin position="1"/>
        <end position="58"/>
    </location>
</feature>
<proteinExistence type="predicted"/>
<dbReference type="GO" id="GO:0016324">
    <property type="term" value="C:apical plasma membrane"/>
    <property type="evidence" value="ECO:0007669"/>
    <property type="project" value="TreeGrafter"/>
</dbReference>
<dbReference type="PANTHER" id="PTHR46673:SF1">
    <property type="entry name" value="4F2 CELL-SURFACE ANTIGEN HEAVY CHAIN"/>
    <property type="match status" value="1"/>
</dbReference>
<dbReference type="FunFam" id="2.60.40.1180:FF:000026">
    <property type="entry name" value="Solute carrier family 3 (amino acid transporter heavy chain), member 1"/>
    <property type="match status" value="1"/>
</dbReference>
<dbReference type="Proteomes" id="UP000472260">
    <property type="component" value="Unassembled WGS sequence"/>
</dbReference>
<dbReference type="InterPro" id="IPR013780">
    <property type="entry name" value="Glyco_hydro_b"/>
</dbReference>
<accession>A0A671PSC4</accession>
<gene>
    <name evidence="2" type="primary">LOC107680314</name>
</gene>
<dbReference type="AlphaFoldDB" id="A0A671PSC4"/>
<evidence type="ECO:0000313" key="3">
    <source>
        <dbReference type="Proteomes" id="UP000472260"/>
    </source>
</evidence>
<dbReference type="Gene3D" id="2.60.40.1180">
    <property type="entry name" value="Golgi alpha-mannosidase II"/>
    <property type="match status" value="1"/>
</dbReference>
<reference evidence="2" key="1">
    <citation type="submission" date="2025-08" db="UniProtKB">
        <authorList>
            <consortium name="Ensembl"/>
        </authorList>
    </citation>
    <scope>IDENTIFICATION</scope>
</reference>
<dbReference type="GO" id="GO:0015173">
    <property type="term" value="F:aromatic amino acid transmembrane transporter activity"/>
    <property type="evidence" value="ECO:0007669"/>
    <property type="project" value="TreeGrafter"/>
</dbReference>
<organism evidence="2 3">
    <name type="scientific">Sinocyclocheilus anshuiensis</name>
    <dbReference type="NCBI Taxonomy" id="1608454"/>
    <lineage>
        <taxon>Eukaryota</taxon>
        <taxon>Metazoa</taxon>
        <taxon>Chordata</taxon>
        <taxon>Craniata</taxon>
        <taxon>Vertebrata</taxon>
        <taxon>Euteleostomi</taxon>
        <taxon>Actinopterygii</taxon>
        <taxon>Neopterygii</taxon>
        <taxon>Teleostei</taxon>
        <taxon>Ostariophysi</taxon>
        <taxon>Cypriniformes</taxon>
        <taxon>Cyprinidae</taxon>
        <taxon>Cyprininae</taxon>
        <taxon>Sinocyclocheilus</taxon>
    </lineage>
</organism>
<dbReference type="Gene3D" id="3.20.20.80">
    <property type="entry name" value="Glycosidases"/>
    <property type="match status" value="1"/>
</dbReference>
<dbReference type="Pfam" id="PF00128">
    <property type="entry name" value="Alpha-amylase"/>
    <property type="match status" value="1"/>
</dbReference>
<sequence>MQWDDELNAGFSDSENGTWLDIAPDYSTVNLQQADTHSTISQYRALSLLRVAELALSRGWFCFVWSDVNVFAYLRELDGLNKAFLVVLNFGKDTTTDLSSVTELPDTLTVHLSTVPISPKTFSKSRIPTSQGQGLLLEYSTNQRFHPNHASECYVSEKACYLPALDILYKC</sequence>
<dbReference type="GO" id="GO:0015180">
    <property type="term" value="F:L-alanine transmembrane transporter activity"/>
    <property type="evidence" value="ECO:0007669"/>
    <property type="project" value="TreeGrafter"/>
</dbReference>
<reference evidence="2" key="2">
    <citation type="submission" date="2025-09" db="UniProtKB">
        <authorList>
            <consortium name="Ensembl"/>
        </authorList>
    </citation>
    <scope>IDENTIFICATION</scope>
</reference>
<dbReference type="GO" id="GO:0015190">
    <property type="term" value="F:L-leucine transmembrane transporter activity"/>
    <property type="evidence" value="ECO:0007669"/>
    <property type="project" value="TreeGrafter"/>
</dbReference>
<dbReference type="GO" id="GO:1903801">
    <property type="term" value="P:L-leucine import across plasma membrane"/>
    <property type="evidence" value="ECO:0007669"/>
    <property type="project" value="TreeGrafter"/>
</dbReference>
<dbReference type="GO" id="GO:0016323">
    <property type="term" value="C:basolateral plasma membrane"/>
    <property type="evidence" value="ECO:0007669"/>
    <property type="project" value="TreeGrafter"/>
</dbReference>
<dbReference type="InterPro" id="IPR042280">
    <property type="entry name" value="SLC3A2"/>
</dbReference>
<dbReference type="PANTHER" id="PTHR46673">
    <property type="entry name" value="4F2 CELL-SURFACE ANTIGEN HEAVY CHAIN"/>
    <property type="match status" value="1"/>
</dbReference>
<dbReference type="InterPro" id="IPR006047">
    <property type="entry name" value="GH13_cat_dom"/>
</dbReference>
<keyword evidence="3" id="KW-1185">Reference proteome</keyword>